<accession>A0A5C5WU87</accession>
<dbReference type="RefSeq" id="WP_146513862.1">
    <property type="nucleotide sequence ID" value="NZ_SJPI01000001.1"/>
</dbReference>
<proteinExistence type="predicted"/>
<evidence type="ECO:0000256" key="2">
    <source>
        <dbReference type="SAM" id="SignalP"/>
    </source>
</evidence>
<dbReference type="Proteomes" id="UP000316598">
    <property type="component" value="Unassembled WGS sequence"/>
</dbReference>
<dbReference type="AlphaFoldDB" id="A0A5C5WU87"/>
<feature type="chain" id="PRO_5022882703" evidence="2">
    <location>
        <begin position="28"/>
        <end position="168"/>
    </location>
</feature>
<reference evidence="3 4" key="1">
    <citation type="submission" date="2019-02" db="EMBL/GenBank/DDBJ databases">
        <title>Deep-cultivation of Planctomycetes and their phenomic and genomic characterization uncovers novel biology.</title>
        <authorList>
            <person name="Wiegand S."/>
            <person name="Jogler M."/>
            <person name="Boedeker C."/>
            <person name="Pinto D."/>
            <person name="Vollmers J."/>
            <person name="Rivas-Marin E."/>
            <person name="Kohn T."/>
            <person name="Peeters S.H."/>
            <person name="Heuer A."/>
            <person name="Rast P."/>
            <person name="Oberbeckmann S."/>
            <person name="Bunk B."/>
            <person name="Jeske O."/>
            <person name="Meyerdierks A."/>
            <person name="Storesund J.E."/>
            <person name="Kallscheuer N."/>
            <person name="Luecker S."/>
            <person name="Lage O.M."/>
            <person name="Pohl T."/>
            <person name="Merkel B.J."/>
            <person name="Hornburger P."/>
            <person name="Mueller R.-W."/>
            <person name="Bruemmer F."/>
            <person name="Labrenz M."/>
            <person name="Spormann A.M."/>
            <person name="Op Den Camp H."/>
            <person name="Overmann J."/>
            <person name="Amann R."/>
            <person name="Jetten M.S.M."/>
            <person name="Mascher T."/>
            <person name="Medema M.H."/>
            <person name="Devos D.P."/>
            <person name="Kaster A.-K."/>
            <person name="Ovreas L."/>
            <person name="Rohde M."/>
            <person name="Galperin M.Y."/>
            <person name="Jogler C."/>
        </authorList>
    </citation>
    <scope>NUCLEOTIDE SEQUENCE [LARGE SCALE GENOMIC DNA]</scope>
    <source>
        <strain evidence="3 4">Pla22</strain>
    </source>
</reference>
<dbReference type="EMBL" id="SJPI01000001">
    <property type="protein sequence ID" value="TWT53691.1"/>
    <property type="molecule type" value="Genomic_DNA"/>
</dbReference>
<gene>
    <name evidence="3" type="ORF">Pla22_13220</name>
</gene>
<feature type="signal peptide" evidence="2">
    <location>
        <begin position="1"/>
        <end position="27"/>
    </location>
</feature>
<comment type="caution">
    <text evidence="3">The sequence shown here is derived from an EMBL/GenBank/DDBJ whole genome shotgun (WGS) entry which is preliminary data.</text>
</comment>
<name>A0A5C5WU87_9BACT</name>
<keyword evidence="2" id="KW-0732">Signal</keyword>
<keyword evidence="4" id="KW-1185">Reference proteome</keyword>
<feature type="compositionally biased region" description="Polar residues" evidence="1">
    <location>
        <begin position="139"/>
        <end position="168"/>
    </location>
</feature>
<organism evidence="3 4">
    <name type="scientific">Rubripirellula amarantea</name>
    <dbReference type="NCBI Taxonomy" id="2527999"/>
    <lineage>
        <taxon>Bacteria</taxon>
        <taxon>Pseudomonadati</taxon>
        <taxon>Planctomycetota</taxon>
        <taxon>Planctomycetia</taxon>
        <taxon>Pirellulales</taxon>
        <taxon>Pirellulaceae</taxon>
        <taxon>Rubripirellula</taxon>
    </lineage>
</organism>
<evidence type="ECO:0000256" key="1">
    <source>
        <dbReference type="SAM" id="MobiDB-lite"/>
    </source>
</evidence>
<feature type="region of interest" description="Disordered" evidence="1">
    <location>
        <begin position="117"/>
        <end position="168"/>
    </location>
</feature>
<protein>
    <submittedName>
        <fullName evidence="3">Uncharacterized protein</fullName>
    </submittedName>
</protein>
<sequence precursor="true">MLTHFRNGLVLATTMSAFVLLSGDAFAQCSGGGRGGGSPGQTGTTLASPSSTLASLAYQRQLAYQQQQALVMQSQYRAQQQQLYAARQRQLQQSAEEQYQQQQDLQALRLANAEEKRAKRESRIAALRAKRDSKRYENEGQSMIASTGSQSTLVSLNSTSKLTTESLD</sequence>
<evidence type="ECO:0000313" key="3">
    <source>
        <dbReference type="EMBL" id="TWT53691.1"/>
    </source>
</evidence>
<evidence type="ECO:0000313" key="4">
    <source>
        <dbReference type="Proteomes" id="UP000316598"/>
    </source>
</evidence>